<organism evidence="2 3">
    <name type="scientific">Hyphomonas polymorpha PS728</name>
    <dbReference type="NCBI Taxonomy" id="1280954"/>
    <lineage>
        <taxon>Bacteria</taxon>
        <taxon>Pseudomonadati</taxon>
        <taxon>Pseudomonadota</taxon>
        <taxon>Alphaproteobacteria</taxon>
        <taxon>Hyphomonadales</taxon>
        <taxon>Hyphomonadaceae</taxon>
        <taxon>Hyphomonas</taxon>
    </lineage>
</organism>
<evidence type="ECO:0008006" key="4">
    <source>
        <dbReference type="Google" id="ProtNLM"/>
    </source>
</evidence>
<protein>
    <recommendedName>
        <fullName evidence="4">Lipoprotein</fullName>
    </recommendedName>
</protein>
<comment type="caution">
    <text evidence="2">The sequence shown here is derived from an EMBL/GenBank/DDBJ whole genome shotgun (WGS) entry which is preliminary data.</text>
</comment>
<dbReference type="PATRIC" id="fig|1280954.3.peg.697"/>
<dbReference type="eggNOG" id="ENOG5033GQY">
    <property type="taxonomic scope" value="Bacteria"/>
</dbReference>
<feature type="chain" id="PRO_5013379915" description="Lipoprotein" evidence="1">
    <location>
        <begin position="16"/>
        <end position="144"/>
    </location>
</feature>
<sequence>MLRSAALIFTTALLAACQSAPGTGTPQGIATYADDPRLGAPVDRICFASSIDGFSDNKRNTVILREGRDEYMVEVFGACPDLEYAQSIGIDSTTGCLTRSDALIVGHTPGGTGMGPQRCLIKEIRKWDRKAEKPAEAAPETPAE</sequence>
<dbReference type="Proteomes" id="UP000027100">
    <property type="component" value="Unassembled WGS sequence"/>
</dbReference>
<name>A0A062VMI3_9PROT</name>
<dbReference type="Pfam" id="PF20101">
    <property type="entry name" value="DUF6491"/>
    <property type="match status" value="1"/>
</dbReference>
<gene>
    <name evidence="2" type="ORF">HPO_03414</name>
</gene>
<feature type="signal peptide" evidence="1">
    <location>
        <begin position="1"/>
        <end position="15"/>
    </location>
</feature>
<dbReference type="RefSeq" id="WP_035594493.1">
    <property type="nucleotide sequence ID" value="NZ_ARYM01000003.1"/>
</dbReference>
<dbReference type="STRING" id="1280954.HPO_03414"/>
<keyword evidence="3" id="KW-1185">Reference proteome</keyword>
<dbReference type="OrthoDB" id="6400990at2"/>
<evidence type="ECO:0000256" key="1">
    <source>
        <dbReference type="SAM" id="SignalP"/>
    </source>
</evidence>
<reference evidence="2 3" key="1">
    <citation type="journal article" date="2014" name="Antonie Van Leeuwenhoek">
        <title>Hyphomonas beringensis sp. nov. and Hyphomonas chukchiensis sp. nov., isolated from surface seawater of the Bering Sea and Chukchi Sea.</title>
        <authorList>
            <person name="Li C."/>
            <person name="Lai Q."/>
            <person name="Li G."/>
            <person name="Dong C."/>
            <person name="Wang J."/>
            <person name="Liao Y."/>
            <person name="Shao Z."/>
        </authorList>
    </citation>
    <scope>NUCLEOTIDE SEQUENCE [LARGE SCALE GENOMIC DNA]</scope>
    <source>
        <strain evidence="2 3">PS728</strain>
    </source>
</reference>
<dbReference type="EMBL" id="ARYM01000003">
    <property type="protein sequence ID" value="KCZ99908.1"/>
    <property type="molecule type" value="Genomic_DNA"/>
</dbReference>
<evidence type="ECO:0000313" key="3">
    <source>
        <dbReference type="Proteomes" id="UP000027100"/>
    </source>
</evidence>
<proteinExistence type="predicted"/>
<dbReference type="InterPro" id="IPR045500">
    <property type="entry name" value="DUF6491"/>
</dbReference>
<accession>A0A062VMI3</accession>
<evidence type="ECO:0000313" key="2">
    <source>
        <dbReference type="EMBL" id="KCZ99908.1"/>
    </source>
</evidence>
<dbReference type="PROSITE" id="PS51257">
    <property type="entry name" value="PROKAR_LIPOPROTEIN"/>
    <property type="match status" value="1"/>
</dbReference>
<dbReference type="AlphaFoldDB" id="A0A062VMI3"/>
<keyword evidence="1" id="KW-0732">Signal</keyword>